<dbReference type="Gene3D" id="2.30.30.40">
    <property type="entry name" value="SH3 Domains"/>
    <property type="match status" value="1"/>
</dbReference>
<feature type="compositionally biased region" description="Acidic residues" evidence="3">
    <location>
        <begin position="559"/>
        <end position="570"/>
    </location>
</feature>
<dbReference type="EMBL" id="CAJVPD010000066">
    <property type="protein sequence ID" value="CAG8285334.1"/>
    <property type="molecule type" value="Genomic_DNA"/>
</dbReference>
<accession>A0A9W4N7Y8</accession>
<feature type="compositionally biased region" description="Basic residues" evidence="3">
    <location>
        <begin position="214"/>
        <end position="224"/>
    </location>
</feature>
<feature type="compositionally biased region" description="Polar residues" evidence="3">
    <location>
        <begin position="450"/>
        <end position="461"/>
    </location>
</feature>
<feature type="compositionally biased region" description="Acidic residues" evidence="3">
    <location>
        <begin position="93"/>
        <end position="111"/>
    </location>
</feature>
<feature type="compositionally biased region" description="Basic and acidic residues" evidence="3">
    <location>
        <begin position="359"/>
        <end position="369"/>
    </location>
</feature>
<feature type="compositionally biased region" description="Polar residues" evidence="3">
    <location>
        <begin position="620"/>
        <end position="630"/>
    </location>
</feature>
<feature type="compositionally biased region" description="Basic residues" evidence="3">
    <location>
        <begin position="508"/>
        <end position="519"/>
    </location>
</feature>
<feature type="compositionally biased region" description="Basic and acidic residues" evidence="3">
    <location>
        <begin position="410"/>
        <end position="419"/>
    </location>
</feature>
<dbReference type="InterPro" id="IPR036028">
    <property type="entry name" value="SH3-like_dom_sf"/>
</dbReference>
<dbReference type="GO" id="GO:0051286">
    <property type="term" value="C:cell tip"/>
    <property type="evidence" value="ECO:0007669"/>
    <property type="project" value="TreeGrafter"/>
</dbReference>
<protein>
    <recommendedName>
        <fullName evidence="4">SH3 domain-containing protein</fullName>
    </recommendedName>
</protein>
<evidence type="ECO:0000313" key="6">
    <source>
        <dbReference type="Proteomes" id="UP001152592"/>
    </source>
</evidence>
<feature type="compositionally biased region" description="Acidic residues" evidence="3">
    <location>
        <begin position="76"/>
        <end position="86"/>
    </location>
</feature>
<keyword evidence="1 2" id="KW-0728">SH3 domain</keyword>
<comment type="caution">
    <text evidence="5">The sequence shown here is derived from an EMBL/GenBank/DDBJ whole genome shotgun (WGS) entry which is preliminary data.</text>
</comment>
<reference evidence="5" key="1">
    <citation type="submission" date="2021-07" db="EMBL/GenBank/DDBJ databases">
        <authorList>
            <person name="Branca A.L. A."/>
        </authorList>
    </citation>
    <scope>NUCLEOTIDE SEQUENCE</scope>
</reference>
<evidence type="ECO:0000256" key="3">
    <source>
        <dbReference type="SAM" id="MobiDB-lite"/>
    </source>
</evidence>
<dbReference type="GO" id="GO:0008104">
    <property type="term" value="P:intracellular protein localization"/>
    <property type="evidence" value="ECO:0007669"/>
    <property type="project" value="TreeGrafter"/>
</dbReference>
<dbReference type="PANTHER" id="PTHR47775:SF1">
    <property type="entry name" value="BUD SITE SELECTION PROTEIN 14"/>
    <property type="match status" value="1"/>
</dbReference>
<evidence type="ECO:0000256" key="2">
    <source>
        <dbReference type="PROSITE-ProRule" id="PRU00192"/>
    </source>
</evidence>
<dbReference type="Pfam" id="PF00018">
    <property type="entry name" value="SH3_1"/>
    <property type="match status" value="1"/>
</dbReference>
<dbReference type="PANTHER" id="PTHR47775">
    <property type="entry name" value="BUD SITE SELECTION PROTEIN 14"/>
    <property type="match status" value="1"/>
</dbReference>
<feature type="compositionally biased region" description="Basic and acidic residues" evidence="3">
    <location>
        <begin position="280"/>
        <end position="315"/>
    </location>
</feature>
<dbReference type="SMART" id="SM00326">
    <property type="entry name" value="SH3"/>
    <property type="match status" value="1"/>
</dbReference>
<dbReference type="PROSITE" id="PS50002">
    <property type="entry name" value="SH3"/>
    <property type="match status" value="1"/>
</dbReference>
<dbReference type="InterPro" id="IPR001452">
    <property type="entry name" value="SH3_domain"/>
</dbReference>
<gene>
    <name evidence="5" type="ORF">PSALAMII_LOCUS1486</name>
</gene>
<evidence type="ECO:0000259" key="4">
    <source>
        <dbReference type="PROSITE" id="PS50002"/>
    </source>
</evidence>
<feature type="compositionally biased region" description="Polar residues" evidence="3">
    <location>
        <begin position="338"/>
        <end position="358"/>
    </location>
</feature>
<feature type="region of interest" description="Disordered" evidence="3">
    <location>
        <begin position="242"/>
        <end position="649"/>
    </location>
</feature>
<proteinExistence type="predicted"/>
<dbReference type="InterPro" id="IPR053039">
    <property type="entry name" value="Polarity_Bud-Selection_Reg"/>
</dbReference>
<dbReference type="GO" id="GO:0030950">
    <property type="term" value="P:establishment or maintenance of actin cytoskeleton polarity"/>
    <property type="evidence" value="ECO:0007669"/>
    <property type="project" value="TreeGrafter"/>
</dbReference>
<feature type="compositionally biased region" description="Acidic residues" evidence="3">
    <location>
        <begin position="242"/>
        <end position="276"/>
    </location>
</feature>
<evidence type="ECO:0000313" key="5">
    <source>
        <dbReference type="EMBL" id="CAG8285334.1"/>
    </source>
</evidence>
<sequence length="789" mass="87775">MTRPQIIRADTLDLQDHDEPSAKDHTRQPEHPQPLGSGRPAPHQELSIRHAEEDLQSEINGGRDRSEHRNGKDADGEQDDEDDNEDDNRYEHEDGDLADGENDDLMDDDDMMDKISSSPSIDDEDIDFEFVYALHNFVATVDGQANAAKGDTMVLLDDSNSYWWLVRVVKDGSIGYLPAEHIETPTERLARLNKHRNVDLSATMLGDNNEKSKNPLKKAMRRRNAKTVNFGAPMYIDASDVDYSSDEDSEHGDFFNDDETLDGEDEEAQDQGEDIVVEPLRPKGQKDKSMESSDNHGSHERQDSQLSGSERRPSSEEFFEAEGKINPLPARLVPWTDASPTEPTVSRSRNGTVRNTDSFFKDDTAEPKKISLTPNLLRDARDENGLSTLAEWKEPRGSLDSLERGTNPQDKVKEKEEKKRKEKKSGMLSGLFKRKKNKDDVDEPERSPIDSASRTSPQPKTSMESMSSKSMSPDQQRSSKEQQRSSKESQRPSKESQRPSKESQRPSKPQKHTVNKLHKQPPGIMKVDTDLDPDMAAYNSSEAVHHNPGDQSIRQVPQDEQEESGYEDCDIVLQSPISPASVSKDPFSTPLESMDPLASPVDRPSSGTQWRGPSEYGRTSAGSNSVTSPAQRFAPEVSGAASESPVKHSPVEAYVPVGVEGITEASQSTRSLSPPSSPSSVGNDTQYQKSITTTPASVDTLSVDTPTWSDSSLRSYMDEENDIRDLFIIVHDKSNVPPAGPDHPITGRLFKEESKKLKEMNNQLDDMLVSWMSQRSQNSSSTRSMQSAA</sequence>
<dbReference type="GO" id="GO:0015630">
    <property type="term" value="C:microtubule cytoskeleton"/>
    <property type="evidence" value="ECO:0007669"/>
    <property type="project" value="TreeGrafter"/>
</dbReference>
<feature type="compositionally biased region" description="Low complexity" evidence="3">
    <location>
        <begin position="666"/>
        <end position="680"/>
    </location>
</feature>
<feature type="compositionally biased region" description="Basic and acidic residues" evidence="3">
    <location>
        <begin position="391"/>
        <end position="403"/>
    </location>
</feature>
<evidence type="ECO:0000256" key="1">
    <source>
        <dbReference type="ARBA" id="ARBA00022443"/>
    </source>
</evidence>
<organism evidence="5 6">
    <name type="scientific">Penicillium salamii</name>
    <dbReference type="NCBI Taxonomy" id="1612424"/>
    <lineage>
        <taxon>Eukaryota</taxon>
        <taxon>Fungi</taxon>
        <taxon>Dikarya</taxon>
        <taxon>Ascomycota</taxon>
        <taxon>Pezizomycotina</taxon>
        <taxon>Eurotiomycetes</taxon>
        <taxon>Eurotiomycetidae</taxon>
        <taxon>Eurotiales</taxon>
        <taxon>Aspergillaceae</taxon>
        <taxon>Penicillium</taxon>
    </lineage>
</organism>
<feature type="compositionally biased region" description="Polar residues" evidence="3">
    <location>
        <begin position="681"/>
        <end position="712"/>
    </location>
</feature>
<dbReference type="FunFam" id="2.30.30.40:FF:000035">
    <property type="entry name" value="SH3 domain containing protein"/>
    <property type="match status" value="1"/>
</dbReference>
<feature type="region of interest" description="Disordered" evidence="3">
    <location>
        <begin position="1"/>
        <end position="120"/>
    </location>
</feature>
<feature type="compositionally biased region" description="Low complexity" evidence="3">
    <location>
        <begin position="462"/>
        <end position="476"/>
    </location>
</feature>
<name>A0A9W4N7Y8_9EURO</name>
<feature type="compositionally biased region" description="Basic and acidic residues" evidence="3">
    <location>
        <begin position="477"/>
        <end position="505"/>
    </location>
</feature>
<feature type="region of interest" description="Disordered" evidence="3">
    <location>
        <begin position="665"/>
        <end position="712"/>
    </location>
</feature>
<dbReference type="SUPFAM" id="SSF50044">
    <property type="entry name" value="SH3-domain"/>
    <property type="match status" value="1"/>
</dbReference>
<feature type="domain" description="SH3" evidence="4">
    <location>
        <begin position="126"/>
        <end position="187"/>
    </location>
</feature>
<dbReference type="OrthoDB" id="4366780at2759"/>
<feature type="compositionally biased region" description="Basic and acidic residues" evidence="3">
    <location>
        <begin position="10"/>
        <end position="30"/>
    </location>
</feature>
<feature type="region of interest" description="Disordered" evidence="3">
    <location>
        <begin position="203"/>
        <end position="224"/>
    </location>
</feature>
<dbReference type="Proteomes" id="UP001152592">
    <property type="component" value="Unassembled WGS sequence"/>
</dbReference>
<dbReference type="AlphaFoldDB" id="A0A9W4N7Y8"/>
<feature type="compositionally biased region" description="Basic and acidic residues" evidence="3">
    <location>
        <begin position="61"/>
        <end position="75"/>
    </location>
</feature>